<evidence type="ECO:0000256" key="3">
    <source>
        <dbReference type="ARBA" id="ARBA00012180"/>
    </source>
</evidence>
<evidence type="ECO:0000256" key="5">
    <source>
        <dbReference type="ARBA" id="ARBA00022723"/>
    </source>
</evidence>
<feature type="compositionally biased region" description="Basic and acidic residues" evidence="8">
    <location>
        <begin position="28"/>
        <end position="41"/>
    </location>
</feature>
<dbReference type="GO" id="GO:0003676">
    <property type="term" value="F:nucleic acid binding"/>
    <property type="evidence" value="ECO:0007669"/>
    <property type="project" value="InterPro"/>
</dbReference>
<dbReference type="PANTHER" id="PTHR10642">
    <property type="entry name" value="RIBONUCLEASE H1"/>
    <property type="match status" value="1"/>
</dbReference>
<keyword evidence="6" id="KW-0255">Endonuclease</keyword>
<evidence type="ECO:0000256" key="1">
    <source>
        <dbReference type="ARBA" id="ARBA00000077"/>
    </source>
</evidence>
<comment type="catalytic activity">
    <reaction evidence="1">
        <text>Endonucleolytic cleavage to 5'-phosphomonoester.</text>
        <dbReference type="EC" id="3.1.26.4"/>
    </reaction>
</comment>
<comment type="caution">
    <text evidence="10">The sequence shown here is derived from an EMBL/GenBank/DDBJ whole genome shotgun (WGS) entry which is preliminary data.</text>
</comment>
<dbReference type="AlphaFoldDB" id="A0AA39P3P8"/>
<evidence type="ECO:0000256" key="4">
    <source>
        <dbReference type="ARBA" id="ARBA00022722"/>
    </source>
</evidence>
<dbReference type="Gene3D" id="3.30.420.10">
    <property type="entry name" value="Ribonuclease H-like superfamily/Ribonuclease H"/>
    <property type="match status" value="1"/>
</dbReference>
<dbReference type="PANTHER" id="PTHR10642:SF26">
    <property type="entry name" value="RIBONUCLEASE H1"/>
    <property type="match status" value="1"/>
</dbReference>
<dbReference type="CDD" id="cd09280">
    <property type="entry name" value="RNase_HI_eukaryote_like"/>
    <property type="match status" value="1"/>
</dbReference>
<keyword evidence="7" id="KW-0378">Hydrolase</keyword>
<organism evidence="10 11">
    <name type="scientific">Armillaria novae-zelandiae</name>
    <dbReference type="NCBI Taxonomy" id="153914"/>
    <lineage>
        <taxon>Eukaryota</taxon>
        <taxon>Fungi</taxon>
        <taxon>Dikarya</taxon>
        <taxon>Basidiomycota</taxon>
        <taxon>Agaricomycotina</taxon>
        <taxon>Agaricomycetes</taxon>
        <taxon>Agaricomycetidae</taxon>
        <taxon>Agaricales</taxon>
        <taxon>Marasmiineae</taxon>
        <taxon>Physalacriaceae</taxon>
        <taxon>Armillaria</taxon>
    </lineage>
</organism>
<keyword evidence="5" id="KW-0479">Metal-binding</keyword>
<comment type="similarity">
    <text evidence="2">Belongs to the RNase H family.</text>
</comment>
<gene>
    <name evidence="10" type="ORF">IW261DRAFT_1338976</name>
</gene>
<dbReference type="PROSITE" id="PS50879">
    <property type="entry name" value="RNASE_H_1"/>
    <property type="match status" value="1"/>
</dbReference>
<evidence type="ECO:0000256" key="6">
    <source>
        <dbReference type="ARBA" id="ARBA00022759"/>
    </source>
</evidence>
<accession>A0AA39P3P8</accession>
<proteinExistence type="inferred from homology"/>
<dbReference type="Proteomes" id="UP001175227">
    <property type="component" value="Unassembled WGS sequence"/>
</dbReference>
<feature type="region of interest" description="Disordered" evidence="8">
    <location>
        <begin position="22"/>
        <end position="47"/>
    </location>
</feature>
<dbReference type="Pfam" id="PF00075">
    <property type="entry name" value="RNase_H"/>
    <property type="match status" value="1"/>
</dbReference>
<keyword evidence="11" id="KW-1185">Reference proteome</keyword>
<dbReference type="EMBL" id="JAUEPR010000018">
    <property type="protein sequence ID" value="KAK0476995.1"/>
    <property type="molecule type" value="Genomic_DNA"/>
</dbReference>
<name>A0AA39P3P8_9AGAR</name>
<dbReference type="InterPro" id="IPR050092">
    <property type="entry name" value="RNase_H"/>
</dbReference>
<protein>
    <recommendedName>
        <fullName evidence="3">ribonuclease H</fullName>
        <ecNumber evidence="3">3.1.26.4</ecNumber>
    </recommendedName>
</protein>
<evidence type="ECO:0000313" key="10">
    <source>
        <dbReference type="EMBL" id="KAK0476995.1"/>
    </source>
</evidence>
<evidence type="ECO:0000313" key="11">
    <source>
        <dbReference type="Proteomes" id="UP001175227"/>
    </source>
</evidence>
<evidence type="ECO:0000256" key="2">
    <source>
        <dbReference type="ARBA" id="ARBA00005300"/>
    </source>
</evidence>
<evidence type="ECO:0000256" key="7">
    <source>
        <dbReference type="ARBA" id="ARBA00022801"/>
    </source>
</evidence>
<evidence type="ECO:0000256" key="8">
    <source>
        <dbReference type="SAM" id="MobiDB-lite"/>
    </source>
</evidence>
<dbReference type="GO" id="GO:0004523">
    <property type="term" value="F:RNA-DNA hybrid ribonuclease activity"/>
    <property type="evidence" value="ECO:0007669"/>
    <property type="project" value="UniProtKB-EC"/>
</dbReference>
<reference evidence="10" key="1">
    <citation type="submission" date="2023-06" db="EMBL/GenBank/DDBJ databases">
        <authorList>
            <consortium name="Lawrence Berkeley National Laboratory"/>
            <person name="Ahrendt S."/>
            <person name="Sahu N."/>
            <person name="Indic B."/>
            <person name="Wong-Bajracharya J."/>
            <person name="Merenyi Z."/>
            <person name="Ke H.-M."/>
            <person name="Monk M."/>
            <person name="Kocsube S."/>
            <person name="Drula E."/>
            <person name="Lipzen A."/>
            <person name="Balint B."/>
            <person name="Henrissat B."/>
            <person name="Andreopoulos B."/>
            <person name="Martin F.M."/>
            <person name="Harder C.B."/>
            <person name="Rigling D."/>
            <person name="Ford K.L."/>
            <person name="Foster G.D."/>
            <person name="Pangilinan J."/>
            <person name="Papanicolaou A."/>
            <person name="Barry K."/>
            <person name="LaButti K."/>
            <person name="Viragh M."/>
            <person name="Koriabine M."/>
            <person name="Yan M."/>
            <person name="Riley R."/>
            <person name="Champramary S."/>
            <person name="Plett K.L."/>
            <person name="Tsai I.J."/>
            <person name="Slot J."/>
            <person name="Sipos G."/>
            <person name="Plett J."/>
            <person name="Nagy L.G."/>
            <person name="Grigoriev I.V."/>
        </authorList>
    </citation>
    <scope>NUCLEOTIDE SEQUENCE</scope>
    <source>
        <strain evidence="10">ICMP 16352</strain>
    </source>
</reference>
<keyword evidence="4" id="KW-0540">Nuclease</keyword>
<sequence>MKDLTGCKSPRKCFQKAKSLLDSLPPKWDPRSHQAEAHELASSDDLDDANVFKPHRVTQGPVTNSFRIFVEGEECNDVYHPKNRQPTQEEITVVYTDGSAVKCGTEEATAGAGVFYGENDVRNRSIRLPNEVGRTNQVSETVGAKTVAEDTPANDALELISDSRHVLDGLNGRFTKWEDEGYFLISNSHVTEATIARFRARTALTKLQWVKGHSGDPGNDGADRLARAATEKEVPDLIDLTIPPALKMRGAKLAALTQATAYEIVRKIKMQADSYQTRLDRNDTNRNTTLALAAASERTGTEVTREELWTSIRKKDFNRSARFFLWMTLHDGYVVGRHWKHINGCEDRIECRWCGTEESMDHILTQCDAPGQKEVWGMARTLWRQKTKTDLVITKGLIMSCGIQPPSVRGNRTKKGTERFHRILISESAHLIWKMRNDRVINNKDNYTMREIEQRWLHAMNRRMRLDCLLSDQQKFARKAIKKFLVLTTWQGALLNESSLQDDWTKDSGVLVGIVK</sequence>
<dbReference type="GO" id="GO:0043137">
    <property type="term" value="P:DNA replication, removal of RNA primer"/>
    <property type="evidence" value="ECO:0007669"/>
    <property type="project" value="TreeGrafter"/>
</dbReference>
<dbReference type="SUPFAM" id="SSF53098">
    <property type="entry name" value="Ribonuclease H-like"/>
    <property type="match status" value="1"/>
</dbReference>
<dbReference type="InterPro" id="IPR002156">
    <property type="entry name" value="RNaseH_domain"/>
</dbReference>
<dbReference type="InterPro" id="IPR036397">
    <property type="entry name" value="RNaseH_sf"/>
</dbReference>
<evidence type="ECO:0000259" key="9">
    <source>
        <dbReference type="PROSITE" id="PS50879"/>
    </source>
</evidence>
<dbReference type="InterPro" id="IPR012337">
    <property type="entry name" value="RNaseH-like_sf"/>
</dbReference>
<feature type="domain" description="RNase H type-1" evidence="9">
    <location>
        <begin position="88"/>
        <end position="231"/>
    </location>
</feature>
<dbReference type="EC" id="3.1.26.4" evidence="3"/>
<dbReference type="GO" id="GO:0046872">
    <property type="term" value="F:metal ion binding"/>
    <property type="evidence" value="ECO:0007669"/>
    <property type="project" value="UniProtKB-KW"/>
</dbReference>